<accession>A0ACC0NU07</accession>
<protein>
    <submittedName>
        <fullName evidence="1">Uncharacterized protein</fullName>
    </submittedName>
</protein>
<evidence type="ECO:0000313" key="2">
    <source>
        <dbReference type="Proteomes" id="UP001062846"/>
    </source>
</evidence>
<organism evidence="1 2">
    <name type="scientific">Rhododendron molle</name>
    <name type="common">Chinese azalea</name>
    <name type="synonym">Azalea mollis</name>
    <dbReference type="NCBI Taxonomy" id="49168"/>
    <lineage>
        <taxon>Eukaryota</taxon>
        <taxon>Viridiplantae</taxon>
        <taxon>Streptophyta</taxon>
        <taxon>Embryophyta</taxon>
        <taxon>Tracheophyta</taxon>
        <taxon>Spermatophyta</taxon>
        <taxon>Magnoliopsida</taxon>
        <taxon>eudicotyledons</taxon>
        <taxon>Gunneridae</taxon>
        <taxon>Pentapetalae</taxon>
        <taxon>asterids</taxon>
        <taxon>Ericales</taxon>
        <taxon>Ericaceae</taxon>
        <taxon>Ericoideae</taxon>
        <taxon>Rhodoreae</taxon>
        <taxon>Rhododendron</taxon>
    </lineage>
</organism>
<name>A0ACC0NU07_RHOML</name>
<dbReference type="EMBL" id="CM046392">
    <property type="protein sequence ID" value="KAI8556775.1"/>
    <property type="molecule type" value="Genomic_DNA"/>
</dbReference>
<gene>
    <name evidence="1" type="ORF">RHMOL_Rhmol05G0281600</name>
</gene>
<proteinExistence type="predicted"/>
<sequence length="302" mass="33279">MFNNSLPSAMEVSNLHAPSLKPQLNRPFLPQTGSISNIRDSSSFPCPCVKRSSMLHRLSSLSSNQKNLVLARSIGRGDGMGVLLNHNPDSRTAALGKLSLPCNSSAYHVRASPFRKASRLHLHRLCVAKSEGSGGALSSESITLDEETLKRDLQIAIQEENYARAAKLRDTLRFLQEDGKAAVLSANTRFYNSFRKGDLAAMQALWAKGENVCVVHPGVGAISGYDLVMGSWELVWADYEFPLEIEVKDVQVHVRGDFGYVTCSEMVTTKGSSWGRQIATNVFEKIDGQWFICVHHASHVDF</sequence>
<comment type="caution">
    <text evidence="1">The sequence shown here is derived from an EMBL/GenBank/DDBJ whole genome shotgun (WGS) entry which is preliminary data.</text>
</comment>
<keyword evidence="2" id="KW-1185">Reference proteome</keyword>
<evidence type="ECO:0000313" key="1">
    <source>
        <dbReference type="EMBL" id="KAI8556775.1"/>
    </source>
</evidence>
<dbReference type="Proteomes" id="UP001062846">
    <property type="component" value="Chromosome 5"/>
</dbReference>
<reference evidence="1" key="1">
    <citation type="submission" date="2022-02" db="EMBL/GenBank/DDBJ databases">
        <title>Plant Genome Project.</title>
        <authorList>
            <person name="Zhang R.-G."/>
        </authorList>
    </citation>
    <scope>NUCLEOTIDE SEQUENCE</scope>
    <source>
        <strain evidence="1">AT1</strain>
    </source>
</reference>